<dbReference type="PRINTS" id="PR00723">
    <property type="entry name" value="SUBTILISIN"/>
</dbReference>
<dbReference type="GO" id="GO:0006508">
    <property type="term" value="P:proteolysis"/>
    <property type="evidence" value="ECO:0007669"/>
    <property type="project" value="UniProtKB-KW"/>
</dbReference>
<organism evidence="7 8">
    <name type="scientific">Aspergillus phoenicis ATCC 13157</name>
    <dbReference type="NCBI Taxonomy" id="1353007"/>
    <lineage>
        <taxon>Eukaryota</taxon>
        <taxon>Fungi</taxon>
        <taxon>Dikarya</taxon>
        <taxon>Ascomycota</taxon>
        <taxon>Pezizomycotina</taxon>
        <taxon>Eurotiomycetes</taxon>
        <taxon>Eurotiomycetidae</taxon>
        <taxon>Eurotiales</taxon>
        <taxon>Aspergillaceae</taxon>
        <taxon>Aspergillus</taxon>
    </lineage>
</organism>
<evidence type="ECO:0000256" key="1">
    <source>
        <dbReference type="ARBA" id="ARBA00022670"/>
    </source>
</evidence>
<evidence type="ECO:0000256" key="5">
    <source>
        <dbReference type="ARBA" id="ARBA00023145"/>
    </source>
</evidence>
<evidence type="ECO:0000313" key="8">
    <source>
        <dbReference type="Proteomes" id="UP000254937"/>
    </source>
</evidence>
<dbReference type="SMR" id="A0A370PQG0"/>
<evidence type="ECO:0000256" key="3">
    <source>
        <dbReference type="ARBA" id="ARBA00022801"/>
    </source>
</evidence>
<keyword evidence="2" id="KW-0732">Signal</keyword>
<evidence type="ECO:0000256" key="2">
    <source>
        <dbReference type="ARBA" id="ARBA00022729"/>
    </source>
</evidence>
<keyword evidence="3" id="KW-0378">Hydrolase</keyword>
<keyword evidence="4" id="KW-0720">Serine protease</keyword>
<feature type="domain" description="Peptidase S8/S53" evidence="6">
    <location>
        <begin position="222"/>
        <end position="447"/>
    </location>
</feature>
<evidence type="ECO:0000313" key="7">
    <source>
        <dbReference type="EMBL" id="RDK44409.1"/>
    </source>
</evidence>
<dbReference type="Proteomes" id="UP000254937">
    <property type="component" value="Unassembled WGS sequence"/>
</dbReference>
<evidence type="ECO:0000256" key="4">
    <source>
        <dbReference type="ARBA" id="ARBA00022825"/>
    </source>
</evidence>
<dbReference type="InterPro" id="IPR015500">
    <property type="entry name" value="Peptidase_S8_subtilisin-rel"/>
</dbReference>
<name>A0A370PQG0_ASPPH</name>
<keyword evidence="5" id="KW-0865">Zymogen</keyword>
<accession>A0A370PQG0</accession>
<keyword evidence="1" id="KW-0645">Protease</keyword>
<dbReference type="InterPro" id="IPR036852">
    <property type="entry name" value="Peptidase_S8/S53_dom_sf"/>
</dbReference>
<sequence>MHNKSDGRIQASADPYIGIFRWLREEGVEKIFKVEVNDDGDQPHTNAAIRECLTDKDQDGRPAHFDIEVWKWKKFDICSDTIVRVAPGAKEVHLYSLGNTAILRSWASKTGIARLEKLESLVVEIYPKCYNDERDCREYQEEFENRLLKRCTHLKTLKVDVIPFDETFRVTSKKAGITTANGPENRLGTGHTMPKSGEWIEELSGYTGFMAQINSHLEGKLKVKVAILDDGVNLDEIEEDNQQGESFSPTQEYWVGDCKHGTAMAKCVRQICPSAELIIARLDDSRSNDSQHPFTIRSCTQALRYALRMGADIISMSWSFAREQDSVDNDKAEFENLVSETLRNDKAILFGSHPDKGVNHEISRFAPVGLDNVIKICSATDYGAITQENLHTRPDFLLPGENVEGVWNGVRTVRGSSFATAYAAGLAALVLYTLQANMIFSEEDAEDDFEESKLALEIVKRHQGMRKVFRILAKKDVEDITARNCFVRPNSELKVDDTFDVDLKKHLRKVVSQIVPQKVLKAKFS</sequence>
<evidence type="ECO:0000259" key="6">
    <source>
        <dbReference type="Pfam" id="PF00082"/>
    </source>
</evidence>
<protein>
    <submittedName>
        <fullName evidence="7">Subtilisin-like protein</fullName>
    </submittedName>
</protein>
<keyword evidence="8" id="KW-1185">Reference proteome</keyword>
<gene>
    <name evidence="7" type="ORF">M752DRAFT_139605</name>
</gene>
<proteinExistence type="predicted"/>
<reference evidence="7 8" key="1">
    <citation type="submission" date="2018-07" db="EMBL/GenBank/DDBJ databases">
        <title>Section-level genome sequencing of Aspergillus section Nigri to investigate inter- and intra-species variation.</title>
        <authorList>
            <consortium name="DOE Joint Genome Institute"/>
            <person name="Vesth T.C."/>
            <person name="Nybo J.L."/>
            <person name="Theobald S."/>
            <person name="Frisvad J.C."/>
            <person name="Larsen T.O."/>
            <person name="Nielsen K.F."/>
            <person name="Hoof J.B."/>
            <person name="Brandl J."/>
            <person name="Salamov A."/>
            <person name="Riley R."/>
            <person name="Gladden J.M."/>
            <person name="Phatale P."/>
            <person name="Nielsen M.T."/>
            <person name="Lyhne E.K."/>
            <person name="Kogle M.E."/>
            <person name="Strasser K."/>
            <person name="McDonnell E."/>
            <person name="Barry K."/>
            <person name="Clum A."/>
            <person name="Chen C."/>
            <person name="Nolan M."/>
            <person name="Sandor L."/>
            <person name="Kuo A."/>
            <person name="Lipzen A."/>
            <person name="Hainaut M."/>
            <person name="Drula E."/>
            <person name="Tsang A."/>
            <person name="Magnuson J.K."/>
            <person name="Henrissat B."/>
            <person name="Wiebenga A."/>
            <person name="Simmons B.A."/>
            <person name="Makela M.R."/>
            <person name="De vries R.P."/>
            <person name="Grigoriev I.V."/>
            <person name="Mortensen U.H."/>
            <person name="Baker S.E."/>
            <person name="Andersen M.R."/>
        </authorList>
    </citation>
    <scope>NUCLEOTIDE SEQUENCE [LARGE SCALE GENOMIC DNA]</scope>
    <source>
        <strain evidence="7 8">ATCC 13157</strain>
    </source>
</reference>
<dbReference type="Pfam" id="PF00082">
    <property type="entry name" value="Peptidase_S8"/>
    <property type="match status" value="1"/>
</dbReference>
<dbReference type="Gene3D" id="3.40.50.200">
    <property type="entry name" value="Peptidase S8/S53 domain"/>
    <property type="match status" value="1"/>
</dbReference>
<dbReference type="SUPFAM" id="SSF52743">
    <property type="entry name" value="Subtilisin-like"/>
    <property type="match status" value="1"/>
</dbReference>
<dbReference type="InterPro" id="IPR000209">
    <property type="entry name" value="Peptidase_S8/S53_dom"/>
</dbReference>
<dbReference type="GO" id="GO:0004252">
    <property type="term" value="F:serine-type endopeptidase activity"/>
    <property type="evidence" value="ECO:0007669"/>
    <property type="project" value="InterPro"/>
</dbReference>
<dbReference type="AlphaFoldDB" id="A0A370PQG0"/>
<dbReference type="EMBL" id="KZ851849">
    <property type="protein sequence ID" value="RDK44409.1"/>
    <property type="molecule type" value="Genomic_DNA"/>
</dbReference>